<evidence type="ECO:0000313" key="15">
    <source>
        <dbReference type="Proteomes" id="UP000826234"/>
    </source>
</evidence>
<keyword evidence="7" id="KW-0442">Lipid degradation</keyword>
<dbReference type="InterPro" id="IPR036392">
    <property type="entry name" value="PLAT/LH2_dom_sf"/>
</dbReference>
<comment type="similarity">
    <text evidence="2 12">Belongs to the AB hydrolase superfamily. Lipase family.</text>
</comment>
<feature type="domain" description="PLAT" evidence="13">
    <location>
        <begin position="326"/>
        <end position="461"/>
    </location>
</feature>
<dbReference type="InterPro" id="IPR002330">
    <property type="entry name" value="Lipo_Lipase"/>
</dbReference>
<keyword evidence="15" id="KW-1185">Reference proteome</keyword>
<dbReference type="Pfam" id="PF00151">
    <property type="entry name" value="Lipase"/>
    <property type="match status" value="1"/>
</dbReference>
<gene>
    <name evidence="14" type="ORF">JD844_008270</name>
</gene>
<keyword evidence="5" id="KW-0732">Signal</keyword>
<comment type="caution">
    <text evidence="11">Lacks conserved residue(s) required for the propagation of feature annotation.</text>
</comment>
<dbReference type="SUPFAM" id="SSF53474">
    <property type="entry name" value="alpha/beta-Hydrolases"/>
    <property type="match status" value="1"/>
</dbReference>
<dbReference type="InterPro" id="IPR000734">
    <property type="entry name" value="TAG_lipase"/>
</dbReference>
<dbReference type="InterPro" id="IPR001024">
    <property type="entry name" value="PLAT/LH2_dom"/>
</dbReference>
<proteinExistence type="inferred from homology"/>
<evidence type="ECO:0000256" key="7">
    <source>
        <dbReference type="ARBA" id="ARBA00022963"/>
    </source>
</evidence>
<dbReference type="Pfam" id="PF01477">
    <property type="entry name" value="PLAT"/>
    <property type="match status" value="1"/>
</dbReference>
<dbReference type="EMBL" id="JAIPUX010000439">
    <property type="protein sequence ID" value="KAH0627817.1"/>
    <property type="molecule type" value="Genomic_DNA"/>
</dbReference>
<dbReference type="SMART" id="SM00308">
    <property type="entry name" value="LH2"/>
    <property type="match status" value="1"/>
</dbReference>
<dbReference type="InterPro" id="IPR013818">
    <property type="entry name" value="Lipase"/>
</dbReference>
<evidence type="ECO:0000256" key="9">
    <source>
        <dbReference type="ARBA" id="ARBA00023157"/>
    </source>
</evidence>
<reference evidence="14 15" key="1">
    <citation type="journal article" date="2022" name="Gigascience">
        <title>A chromosome-level genome assembly and annotation of the desert horned lizard, Phrynosoma platyrhinos, provides insight into chromosomal rearrangements among reptiles.</title>
        <authorList>
            <person name="Koochekian N."/>
            <person name="Ascanio A."/>
            <person name="Farleigh K."/>
            <person name="Card D.C."/>
            <person name="Schield D.R."/>
            <person name="Castoe T.A."/>
            <person name="Jezkova T."/>
        </authorList>
    </citation>
    <scope>NUCLEOTIDE SEQUENCE [LARGE SCALE GENOMIC DNA]</scope>
    <source>
        <strain evidence="14">NK-2021</strain>
    </source>
</reference>
<dbReference type="InterPro" id="IPR029058">
    <property type="entry name" value="AB_hydrolase_fold"/>
</dbReference>
<evidence type="ECO:0000256" key="3">
    <source>
        <dbReference type="ARBA" id="ARBA00022525"/>
    </source>
</evidence>
<comment type="caution">
    <text evidence="14">The sequence shown here is derived from an EMBL/GenBank/DDBJ whole genome shotgun (WGS) entry which is preliminary data.</text>
</comment>
<dbReference type="Gene3D" id="2.60.60.20">
    <property type="entry name" value="PLAT/LH2 domain"/>
    <property type="match status" value="1"/>
</dbReference>
<keyword evidence="3" id="KW-0964">Secreted</keyword>
<keyword evidence="4" id="KW-0358">Heparin-binding</keyword>
<evidence type="ECO:0000256" key="8">
    <source>
        <dbReference type="ARBA" id="ARBA00023098"/>
    </source>
</evidence>
<dbReference type="PANTHER" id="PTHR11610">
    <property type="entry name" value="LIPASE"/>
    <property type="match status" value="1"/>
</dbReference>
<evidence type="ECO:0000256" key="12">
    <source>
        <dbReference type="RuleBase" id="RU004262"/>
    </source>
</evidence>
<dbReference type="PRINTS" id="PR00822">
    <property type="entry name" value="LIPOLIPASE"/>
</dbReference>
<keyword evidence="8" id="KW-0443">Lipid metabolism</keyword>
<keyword evidence="9" id="KW-1015">Disulfide bond</keyword>
<dbReference type="PRINTS" id="PR00821">
    <property type="entry name" value="TAGLIPASE"/>
</dbReference>
<name>A0ABQ7TE82_PHRPL</name>
<evidence type="ECO:0000256" key="4">
    <source>
        <dbReference type="ARBA" id="ARBA00022674"/>
    </source>
</evidence>
<evidence type="ECO:0000256" key="10">
    <source>
        <dbReference type="ARBA" id="ARBA00023180"/>
    </source>
</evidence>
<evidence type="ECO:0000256" key="1">
    <source>
        <dbReference type="ARBA" id="ARBA00004613"/>
    </source>
</evidence>
<keyword evidence="10" id="KW-0325">Glycoprotein</keyword>
<dbReference type="SUPFAM" id="SSF49723">
    <property type="entry name" value="Lipase/lipooxygenase domain (PLAT/LH2 domain)"/>
    <property type="match status" value="1"/>
</dbReference>
<dbReference type="PANTHER" id="PTHR11610:SF13">
    <property type="entry name" value="ENDOTHELIAL LIPASE"/>
    <property type="match status" value="1"/>
</dbReference>
<dbReference type="PROSITE" id="PS50095">
    <property type="entry name" value="PLAT"/>
    <property type="match status" value="1"/>
</dbReference>
<evidence type="ECO:0000256" key="11">
    <source>
        <dbReference type="PROSITE-ProRule" id="PRU00152"/>
    </source>
</evidence>
<evidence type="ECO:0000256" key="5">
    <source>
        <dbReference type="ARBA" id="ARBA00022729"/>
    </source>
</evidence>
<evidence type="ECO:0000256" key="2">
    <source>
        <dbReference type="ARBA" id="ARBA00010701"/>
    </source>
</evidence>
<dbReference type="PIRSF" id="PIRSF000865">
    <property type="entry name" value="Lipoprotein_lipase_LIPH"/>
    <property type="match status" value="1"/>
</dbReference>
<keyword evidence="6" id="KW-0378">Hydrolase</keyword>
<dbReference type="Proteomes" id="UP000826234">
    <property type="component" value="Unassembled WGS sequence"/>
</dbReference>
<accession>A0ABQ7TE82</accession>
<evidence type="ECO:0000256" key="6">
    <source>
        <dbReference type="ARBA" id="ARBA00022801"/>
    </source>
</evidence>
<organism evidence="14 15">
    <name type="scientific">Phrynosoma platyrhinos</name>
    <name type="common">Desert horned lizard</name>
    <dbReference type="NCBI Taxonomy" id="52577"/>
    <lineage>
        <taxon>Eukaryota</taxon>
        <taxon>Metazoa</taxon>
        <taxon>Chordata</taxon>
        <taxon>Craniata</taxon>
        <taxon>Vertebrata</taxon>
        <taxon>Euteleostomi</taxon>
        <taxon>Lepidosauria</taxon>
        <taxon>Squamata</taxon>
        <taxon>Bifurcata</taxon>
        <taxon>Unidentata</taxon>
        <taxon>Episquamata</taxon>
        <taxon>Toxicofera</taxon>
        <taxon>Iguania</taxon>
        <taxon>Phrynosomatidae</taxon>
        <taxon>Phrynosomatinae</taxon>
        <taxon>Phrynosoma</taxon>
    </lineage>
</organism>
<sequence length="473" mass="53942">MRTYHARTLQVRLDSKSSLFLNPEEKPPTAQKLQVKFNVRVSTNPEDKGCYLTIGEDQHLEDCKFNTSAKSFFIIHGWTMSGMFERWLGSLVSALQEREKEANVVVVDWLPLAHQLYSYAVNYTRVVGKEVAKLLDWLENKEGFELQNVHLIGYSLGAHVAGFTGNYVRLDPAGPMFEGTEPNRRLSPDDADFVDVLHTYTKETLGISIGIQMPVGHIDIYPNGGDTQPGCGLGDVLGALAYGNIGEVVRCEHERSVHLFVDSLVNTEKQSFAFQCTDSNRFKKGICLSCRKHRCNSIGYNAKKMRNKRNSKMYLKTRAGMPFKVFHYQMKIHVFSYKNMGETNPTFSVTLHGINGDSQPLPLEVHFDRTRINAQSAEMACKEDVGDILKIRLTWEGASQTWYSLWSELKSYWSQPENAFKELQIRRIRVKSGETQKKLTFCAEDPQMTNISPGQELWFVKCRDGWPKRNKTL</sequence>
<protein>
    <recommendedName>
        <fullName evidence="13">PLAT domain-containing protein</fullName>
    </recommendedName>
</protein>
<evidence type="ECO:0000259" key="13">
    <source>
        <dbReference type="PROSITE" id="PS50095"/>
    </source>
</evidence>
<comment type="subcellular location">
    <subcellularLocation>
        <location evidence="1">Secreted</location>
    </subcellularLocation>
</comment>
<dbReference type="InterPro" id="IPR016272">
    <property type="entry name" value="Lipase_LIPH"/>
</dbReference>
<dbReference type="InterPro" id="IPR033906">
    <property type="entry name" value="Lipase_N"/>
</dbReference>
<dbReference type="CDD" id="cd00707">
    <property type="entry name" value="Pancreat_lipase_like"/>
    <property type="match status" value="1"/>
</dbReference>
<evidence type="ECO:0000313" key="14">
    <source>
        <dbReference type="EMBL" id="KAH0627817.1"/>
    </source>
</evidence>
<dbReference type="Gene3D" id="3.40.50.1820">
    <property type="entry name" value="alpha/beta hydrolase"/>
    <property type="match status" value="1"/>
</dbReference>